<feature type="domain" description="Methyltransferase type 11" evidence="1">
    <location>
        <begin position="57"/>
        <end position="101"/>
    </location>
</feature>
<dbReference type="InterPro" id="IPR013216">
    <property type="entry name" value="Methyltransf_11"/>
</dbReference>
<dbReference type="SUPFAM" id="SSF53335">
    <property type="entry name" value="S-adenosyl-L-methionine-dependent methyltransferases"/>
    <property type="match status" value="1"/>
</dbReference>
<evidence type="ECO:0000313" key="2">
    <source>
        <dbReference type="EMBL" id="OGY51371.1"/>
    </source>
</evidence>
<evidence type="ECO:0000259" key="1">
    <source>
        <dbReference type="Pfam" id="PF08241"/>
    </source>
</evidence>
<dbReference type="Proteomes" id="UP000177376">
    <property type="component" value="Unassembled WGS sequence"/>
</dbReference>
<sequence>MWLKRQFRRDGLFHPTKNYNKIEISGAKVINIGSGSHPIKGVINIDPYAPADIKAFGNNLPFENTSLDMVICDAVLEHVANPQEIMAEIHRVLKIGGLVYIGVPFLQPYHAAPEDYQRWTVSGLRILCQDFSEVKVGVSVGAGSALAWLIVAYVQIFTKNKVIKNLTKIIVSPLKYIDKFIIHKSLNAASGIYFYGKKV</sequence>
<dbReference type="AlphaFoldDB" id="A0A1G1YGI6"/>
<dbReference type="CDD" id="cd02440">
    <property type="entry name" value="AdoMet_MTases"/>
    <property type="match status" value="1"/>
</dbReference>
<dbReference type="InterPro" id="IPR029063">
    <property type="entry name" value="SAM-dependent_MTases_sf"/>
</dbReference>
<gene>
    <name evidence="2" type="ORF">A3A02_00405</name>
</gene>
<name>A0A1G1YGI6_9BACT</name>
<proteinExistence type="predicted"/>
<dbReference type="Gene3D" id="3.40.50.150">
    <property type="entry name" value="Vaccinia Virus protein VP39"/>
    <property type="match status" value="1"/>
</dbReference>
<evidence type="ECO:0000313" key="3">
    <source>
        <dbReference type="Proteomes" id="UP000177376"/>
    </source>
</evidence>
<dbReference type="GO" id="GO:0008757">
    <property type="term" value="F:S-adenosylmethionine-dependent methyltransferase activity"/>
    <property type="evidence" value="ECO:0007669"/>
    <property type="project" value="InterPro"/>
</dbReference>
<comment type="caution">
    <text evidence="2">The sequence shown here is derived from an EMBL/GenBank/DDBJ whole genome shotgun (WGS) entry which is preliminary data.</text>
</comment>
<dbReference type="Pfam" id="PF08241">
    <property type="entry name" value="Methyltransf_11"/>
    <property type="match status" value="1"/>
</dbReference>
<accession>A0A1G1YGI6</accession>
<reference evidence="2 3" key="1">
    <citation type="journal article" date="2016" name="Nat. Commun.">
        <title>Thousands of microbial genomes shed light on interconnected biogeochemical processes in an aquifer system.</title>
        <authorList>
            <person name="Anantharaman K."/>
            <person name="Brown C.T."/>
            <person name="Hug L.A."/>
            <person name="Sharon I."/>
            <person name="Castelle C.J."/>
            <person name="Probst A.J."/>
            <person name="Thomas B.C."/>
            <person name="Singh A."/>
            <person name="Wilkins M.J."/>
            <person name="Karaoz U."/>
            <person name="Brodie E.L."/>
            <person name="Williams K.H."/>
            <person name="Hubbard S.S."/>
            <person name="Banfield J.F."/>
        </authorList>
    </citation>
    <scope>NUCLEOTIDE SEQUENCE [LARGE SCALE GENOMIC DNA]</scope>
</reference>
<dbReference type="EMBL" id="MHIM01000038">
    <property type="protein sequence ID" value="OGY51371.1"/>
    <property type="molecule type" value="Genomic_DNA"/>
</dbReference>
<organism evidence="2 3">
    <name type="scientific">Candidatus Buchananbacteria bacterium RIFCSPLOWO2_01_FULL_39_33</name>
    <dbReference type="NCBI Taxonomy" id="1797543"/>
    <lineage>
        <taxon>Bacteria</taxon>
        <taxon>Candidatus Buchananiibacteriota</taxon>
    </lineage>
</organism>
<protein>
    <recommendedName>
        <fullName evidence="1">Methyltransferase type 11 domain-containing protein</fullName>
    </recommendedName>
</protein>